<dbReference type="EMBL" id="PFSC01000195">
    <property type="protein sequence ID" value="PJC30095.1"/>
    <property type="molecule type" value="Genomic_DNA"/>
</dbReference>
<dbReference type="Proteomes" id="UP000231383">
    <property type="component" value="Unassembled WGS sequence"/>
</dbReference>
<organism evidence="2 3">
    <name type="scientific">Candidatus Roizmanbacteria bacterium CG_4_9_14_0_2_um_filter_39_13</name>
    <dbReference type="NCBI Taxonomy" id="1974839"/>
    <lineage>
        <taxon>Bacteria</taxon>
        <taxon>Candidatus Roizmaniibacteriota</taxon>
    </lineage>
</organism>
<feature type="domain" description="DUF6922" evidence="1">
    <location>
        <begin position="3"/>
        <end position="53"/>
    </location>
</feature>
<comment type="caution">
    <text evidence="2">The sequence shown here is derived from an EMBL/GenBank/DDBJ whole genome shotgun (WGS) entry which is preliminary data.</text>
</comment>
<dbReference type="Pfam" id="PF21956">
    <property type="entry name" value="DUF6922"/>
    <property type="match status" value="1"/>
</dbReference>
<evidence type="ECO:0000313" key="3">
    <source>
        <dbReference type="Proteomes" id="UP000231383"/>
    </source>
</evidence>
<gene>
    <name evidence="2" type="ORF">CO051_07400</name>
</gene>
<proteinExistence type="predicted"/>
<evidence type="ECO:0000259" key="1">
    <source>
        <dbReference type="Pfam" id="PF21956"/>
    </source>
</evidence>
<dbReference type="InterPro" id="IPR053830">
    <property type="entry name" value="DUF6922"/>
</dbReference>
<dbReference type="AlphaFoldDB" id="A0A2M8EW49"/>
<accession>A0A2M8EW49</accession>
<protein>
    <recommendedName>
        <fullName evidence="1">DUF6922 domain-containing protein</fullName>
    </recommendedName>
</protein>
<evidence type="ECO:0000313" key="2">
    <source>
        <dbReference type="EMBL" id="PJC30095.1"/>
    </source>
</evidence>
<name>A0A2M8EW49_9BACT</name>
<reference evidence="3" key="1">
    <citation type="submission" date="2017-09" db="EMBL/GenBank/DDBJ databases">
        <title>Depth-based differentiation of microbial function through sediment-hosted aquifers and enrichment of novel symbionts in the deep terrestrial subsurface.</title>
        <authorList>
            <person name="Probst A.J."/>
            <person name="Ladd B."/>
            <person name="Jarett J.K."/>
            <person name="Geller-Mcgrath D.E."/>
            <person name="Sieber C.M.K."/>
            <person name="Emerson J.B."/>
            <person name="Anantharaman K."/>
            <person name="Thomas B.C."/>
            <person name="Malmstrom R."/>
            <person name="Stieglmeier M."/>
            <person name="Klingl A."/>
            <person name="Woyke T."/>
            <person name="Ryan C.M."/>
            <person name="Banfield J.F."/>
        </authorList>
    </citation>
    <scope>NUCLEOTIDE SEQUENCE [LARGE SCALE GENOMIC DNA]</scope>
</reference>
<sequence length="76" mass="9254">MKFRQSLFWDTDPKHIDIQKNASYIIERMLNFGDEKDIAWMWKTYDKNSIKRVFNQSRSLLSSTKNLWAHIFNQLN</sequence>